<dbReference type="Proteomes" id="UP000289841">
    <property type="component" value="Chromosome"/>
</dbReference>
<feature type="binding site" evidence="13">
    <location>
        <position position="76"/>
    </location>
    <ligand>
        <name>Mg(2+)</name>
        <dbReference type="ChEBI" id="CHEBI:18420"/>
    </ligand>
</feature>
<proteinExistence type="inferred from homology"/>
<organism evidence="14 15">
    <name type="scientific">Haploplasma axanthum</name>
    <name type="common">Acholeplasma axanthum</name>
    <dbReference type="NCBI Taxonomy" id="29552"/>
    <lineage>
        <taxon>Bacteria</taxon>
        <taxon>Bacillati</taxon>
        <taxon>Mycoplasmatota</taxon>
        <taxon>Mollicutes</taxon>
        <taxon>Acholeplasmatales</taxon>
        <taxon>Acholeplasmataceae</taxon>
        <taxon>Haploplasma</taxon>
    </lineage>
</organism>
<dbReference type="Gene3D" id="3.40.1350.10">
    <property type="match status" value="1"/>
</dbReference>
<dbReference type="AlphaFoldDB" id="A0A449BES7"/>
<keyword evidence="8 13" id="KW-0460">Magnesium</keyword>
<reference evidence="14 15" key="1">
    <citation type="submission" date="2019-01" db="EMBL/GenBank/DDBJ databases">
        <authorList>
            <consortium name="Pathogen Informatics"/>
        </authorList>
    </citation>
    <scope>NUCLEOTIDE SEQUENCE [LARGE SCALE GENOMIC DNA]</scope>
    <source>
        <strain evidence="14 15">NCTC10138</strain>
    </source>
</reference>
<dbReference type="InterPro" id="IPR011335">
    <property type="entry name" value="Restrct_endonuc-II-like"/>
</dbReference>
<comment type="subcellular location">
    <subcellularLocation>
        <location evidence="1 13">Cytoplasm</location>
    </subcellularLocation>
</comment>
<dbReference type="GO" id="GO:0000287">
    <property type="term" value="F:magnesium ion binding"/>
    <property type="evidence" value="ECO:0007669"/>
    <property type="project" value="UniProtKB-UniRule"/>
</dbReference>
<evidence type="ECO:0000256" key="2">
    <source>
        <dbReference type="ARBA" id="ARBA00022490"/>
    </source>
</evidence>
<evidence type="ECO:0000256" key="9">
    <source>
        <dbReference type="ARBA" id="ARBA00023172"/>
    </source>
</evidence>
<evidence type="ECO:0000256" key="7">
    <source>
        <dbReference type="ARBA" id="ARBA00022801"/>
    </source>
</evidence>
<gene>
    <name evidence="13 14" type="primary">recU</name>
    <name evidence="14" type="ORF">NCTC10138_01195</name>
</gene>
<dbReference type="NCBIfam" id="NF002581">
    <property type="entry name" value="PRK02234.1-2"/>
    <property type="match status" value="1"/>
</dbReference>
<feature type="site" description="Transition state stabilizer" evidence="13">
    <location>
        <position position="91"/>
    </location>
</feature>
<evidence type="ECO:0000313" key="14">
    <source>
        <dbReference type="EMBL" id="VEU80810.1"/>
    </source>
</evidence>
<evidence type="ECO:0000256" key="1">
    <source>
        <dbReference type="ARBA" id="ARBA00004496"/>
    </source>
</evidence>
<dbReference type="CDD" id="cd22354">
    <property type="entry name" value="RecU-like"/>
    <property type="match status" value="1"/>
</dbReference>
<feature type="binding site" evidence="13">
    <location>
        <position position="108"/>
    </location>
    <ligand>
        <name>Mg(2+)</name>
        <dbReference type="ChEBI" id="CHEBI:18420"/>
    </ligand>
</feature>
<keyword evidence="10 13" id="KW-0234">DNA repair</keyword>
<dbReference type="Pfam" id="PF03838">
    <property type="entry name" value="RecU"/>
    <property type="match status" value="1"/>
</dbReference>
<evidence type="ECO:0000256" key="6">
    <source>
        <dbReference type="ARBA" id="ARBA00022763"/>
    </source>
</evidence>
<dbReference type="NCBIfam" id="TIGR00648">
    <property type="entry name" value="recU"/>
    <property type="match status" value="1"/>
</dbReference>
<keyword evidence="3 13" id="KW-0540">Nuclease</keyword>
<dbReference type="EMBL" id="LR215048">
    <property type="protein sequence ID" value="VEU80810.1"/>
    <property type="molecule type" value="Genomic_DNA"/>
</dbReference>
<evidence type="ECO:0000256" key="5">
    <source>
        <dbReference type="ARBA" id="ARBA00022759"/>
    </source>
</evidence>
<evidence type="ECO:0000256" key="4">
    <source>
        <dbReference type="ARBA" id="ARBA00022723"/>
    </source>
</evidence>
<evidence type="ECO:0000313" key="15">
    <source>
        <dbReference type="Proteomes" id="UP000289841"/>
    </source>
</evidence>
<sequence length="189" mass="22350">MKYPIKRKSSTITTNYSNLGMTLESDIELTNEYYLANGIAIIHKKPTPVQVVNVDYPARNKAKITEAYYKTPSTTDFNGIYKSRYIDFDAKETKSKTSFPLRNIHSHQVEHLKNISKHGGIAFLIINWKSYNKYFFLPIDVILKYWDNKKDGRKSIPYQEFLDNAYEIKFNYNPRLDYLKIIDEYYLKD</sequence>
<feature type="binding site" evidence="13">
    <location>
        <position position="89"/>
    </location>
    <ligand>
        <name>Mg(2+)</name>
        <dbReference type="ChEBI" id="CHEBI:18420"/>
    </ligand>
</feature>
<dbReference type="InterPro" id="IPR011856">
    <property type="entry name" value="tRNA_endonuc-like_dom_sf"/>
</dbReference>
<dbReference type="GO" id="GO:0006310">
    <property type="term" value="P:DNA recombination"/>
    <property type="evidence" value="ECO:0007669"/>
    <property type="project" value="UniProtKB-UniRule"/>
</dbReference>
<evidence type="ECO:0000256" key="12">
    <source>
        <dbReference type="ARBA" id="ARBA00029523"/>
    </source>
</evidence>
<dbReference type="RefSeq" id="WP_026391076.1">
    <property type="nucleotide sequence ID" value="NZ_LR215048.1"/>
</dbReference>
<comment type="similarity">
    <text evidence="11 13">Belongs to the RecU family.</text>
</comment>
<dbReference type="HAMAP" id="MF_00130">
    <property type="entry name" value="RecU"/>
    <property type="match status" value="1"/>
</dbReference>
<dbReference type="PIRSF" id="PIRSF037785">
    <property type="entry name" value="RecU"/>
    <property type="match status" value="1"/>
</dbReference>
<dbReference type="EC" id="3.1.21.10" evidence="13"/>
<evidence type="ECO:0000256" key="11">
    <source>
        <dbReference type="ARBA" id="ARBA00023447"/>
    </source>
</evidence>
<dbReference type="KEGG" id="aaxa:NCTC10138_01195"/>
<evidence type="ECO:0000256" key="10">
    <source>
        <dbReference type="ARBA" id="ARBA00023204"/>
    </source>
</evidence>
<evidence type="ECO:0000256" key="3">
    <source>
        <dbReference type="ARBA" id="ARBA00022722"/>
    </source>
</evidence>
<keyword evidence="7 13" id="KW-0378">Hydrolase</keyword>
<dbReference type="GO" id="GO:0003676">
    <property type="term" value="F:nucleic acid binding"/>
    <property type="evidence" value="ECO:0007669"/>
    <property type="project" value="InterPro"/>
</dbReference>
<keyword evidence="9 13" id="KW-0233">DNA recombination</keyword>
<keyword evidence="2 13" id="KW-0963">Cytoplasm</keyword>
<name>A0A449BES7_HAPAX</name>
<dbReference type="GO" id="GO:0005737">
    <property type="term" value="C:cytoplasm"/>
    <property type="evidence" value="ECO:0007669"/>
    <property type="project" value="UniProtKB-SubCell"/>
</dbReference>
<dbReference type="NCBIfam" id="NF002584">
    <property type="entry name" value="PRK02234.1-5"/>
    <property type="match status" value="1"/>
</dbReference>
<feature type="binding site" evidence="13">
    <location>
        <position position="74"/>
    </location>
    <ligand>
        <name>Mg(2+)</name>
        <dbReference type="ChEBI" id="CHEBI:18420"/>
    </ligand>
</feature>
<dbReference type="GO" id="GO:0007059">
    <property type="term" value="P:chromosome segregation"/>
    <property type="evidence" value="ECO:0007669"/>
    <property type="project" value="UniProtKB-UniRule"/>
</dbReference>
<protein>
    <recommendedName>
        <fullName evidence="12 13">Holliday junction resolvase RecU</fullName>
        <ecNumber evidence="13">3.1.21.10</ecNumber>
    </recommendedName>
    <alternativeName>
        <fullName evidence="13">Recombination protein U homolog</fullName>
    </alternativeName>
</protein>
<dbReference type="OrthoDB" id="9783592at2"/>
<dbReference type="SUPFAM" id="SSF52980">
    <property type="entry name" value="Restriction endonuclease-like"/>
    <property type="match status" value="1"/>
</dbReference>
<dbReference type="InterPro" id="IPR004612">
    <property type="entry name" value="Resolv_RecU"/>
</dbReference>
<keyword evidence="5 13" id="KW-0255">Endonuclease</keyword>
<comment type="cofactor">
    <cofactor evidence="13">
        <name>Mg(2+)</name>
        <dbReference type="ChEBI" id="CHEBI:18420"/>
    </cofactor>
    <text evidence="13">Binds 1 Mg(2+) ion per subunit.</text>
</comment>
<keyword evidence="15" id="KW-1185">Reference proteome</keyword>
<evidence type="ECO:0000256" key="13">
    <source>
        <dbReference type="HAMAP-Rule" id="MF_00130"/>
    </source>
</evidence>
<comment type="function">
    <text evidence="13">Endonuclease that resolves Holliday junction intermediates in genetic recombination. Cleaves mobile four-strand junctions by introducing symmetrical nicks in paired strands. Promotes annealing of linear ssDNA with homologous dsDNA. Required for DNA repair, homologous recombination and chromosome segregation.</text>
</comment>
<evidence type="ECO:0000256" key="8">
    <source>
        <dbReference type="ARBA" id="ARBA00022842"/>
    </source>
</evidence>
<dbReference type="STRING" id="1278311.GCA_000428705_00190"/>
<accession>A0A449BES7</accession>
<dbReference type="GO" id="GO:0006281">
    <property type="term" value="P:DNA repair"/>
    <property type="evidence" value="ECO:0007669"/>
    <property type="project" value="UniProtKB-UniRule"/>
</dbReference>
<keyword evidence="4 13" id="KW-0479">Metal-binding</keyword>
<comment type="catalytic activity">
    <reaction evidence="13">
        <text>Endonucleolytic cleavage at a junction such as a reciprocal single-stranded crossover between two homologous DNA duplexes (Holliday junction).</text>
        <dbReference type="EC" id="3.1.21.10"/>
    </reaction>
</comment>
<dbReference type="GO" id="GO:0008821">
    <property type="term" value="F:crossover junction DNA endonuclease activity"/>
    <property type="evidence" value="ECO:0007669"/>
    <property type="project" value="UniProtKB-EC"/>
</dbReference>
<keyword evidence="6 13" id="KW-0227">DNA damage</keyword>